<proteinExistence type="predicted"/>
<protein>
    <submittedName>
        <fullName evidence="2">Uncharacterized protein</fullName>
    </submittedName>
</protein>
<organism evidence="2">
    <name type="scientific">marine sediment metagenome</name>
    <dbReference type="NCBI Taxonomy" id="412755"/>
    <lineage>
        <taxon>unclassified sequences</taxon>
        <taxon>metagenomes</taxon>
        <taxon>ecological metagenomes</taxon>
    </lineage>
</organism>
<accession>A0A0F9LJG7</accession>
<evidence type="ECO:0000256" key="1">
    <source>
        <dbReference type="SAM" id="MobiDB-lite"/>
    </source>
</evidence>
<sequence>MAKKKDGSIYGKTLSAEPGKRRENEVGRPILNKEDMYFRRELVYHLHSRGVPFGDIVRRIQGDPNLKHLLDGYSMPLYRLVKNDYKWYAHEKVRSQLIPKDVQKSALAEYTNRMDVIFDDVFAYLENQETPVNATDAEALMGVAMKAAQAKAKALGVDLETARIDDPSAKTQNLNFLFGTPDEFMKFMTNVKQAQKLPVGEIVEGELVGN</sequence>
<name>A0A0F9LJG7_9ZZZZ</name>
<reference evidence="2" key="1">
    <citation type="journal article" date="2015" name="Nature">
        <title>Complex archaea that bridge the gap between prokaryotes and eukaryotes.</title>
        <authorList>
            <person name="Spang A."/>
            <person name="Saw J.H."/>
            <person name="Jorgensen S.L."/>
            <person name="Zaremba-Niedzwiedzka K."/>
            <person name="Martijn J."/>
            <person name="Lind A.E."/>
            <person name="van Eijk R."/>
            <person name="Schleper C."/>
            <person name="Guy L."/>
            <person name="Ettema T.J."/>
        </authorList>
    </citation>
    <scope>NUCLEOTIDE SEQUENCE</scope>
</reference>
<comment type="caution">
    <text evidence="2">The sequence shown here is derived from an EMBL/GenBank/DDBJ whole genome shotgun (WGS) entry which is preliminary data.</text>
</comment>
<evidence type="ECO:0000313" key="2">
    <source>
        <dbReference type="EMBL" id="KKM64365.1"/>
    </source>
</evidence>
<dbReference type="AlphaFoldDB" id="A0A0F9LJG7"/>
<feature type="region of interest" description="Disordered" evidence="1">
    <location>
        <begin position="1"/>
        <end position="26"/>
    </location>
</feature>
<gene>
    <name evidence="2" type="ORF">LCGC14_1502120</name>
</gene>
<dbReference type="EMBL" id="LAZR01010915">
    <property type="protein sequence ID" value="KKM64365.1"/>
    <property type="molecule type" value="Genomic_DNA"/>
</dbReference>